<comment type="caution">
    <text evidence="1">The sequence shown here is derived from an EMBL/GenBank/DDBJ whole genome shotgun (WGS) entry which is preliminary data.</text>
</comment>
<keyword evidence="2" id="KW-1185">Reference proteome</keyword>
<gene>
    <name evidence="1" type="ORF">BJ138DRAFT_1112284</name>
</gene>
<evidence type="ECO:0000313" key="1">
    <source>
        <dbReference type="EMBL" id="KAH7912488.1"/>
    </source>
</evidence>
<dbReference type="EMBL" id="MU267650">
    <property type="protein sequence ID" value="KAH7912488.1"/>
    <property type="molecule type" value="Genomic_DNA"/>
</dbReference>
<accession>A0ACB8AH48</accession>
<organism evidence="1 2">
    <name type="scientific">Hygrophoropsis aurantiaca</name>
    <dbReference type="NCBI Taxonomy" id="72124"/>
    <lineage>
        <taxon>Eukaryota</taxon>
        <taxon>Fungi</taxon>
        <taxon>Dikarya</taxon>
        <taxon>Basidiomycota</taxon>
        <taxon>Agaricomycotina</taxon>
        <taxon>Agaricomycetes</taxon>
        <taxon>Agaricomycetidae</taxon>
        <taxon>Boletales</taxon>
        <taxon>Coniophorineae</taxon>
        <taxon>Hygrophoropsidaceae</taxon>
        <taxon>Hygrophoropsis</taxon>
    </lineage>
</organism>
<reference evidence="1" key="1">
    <citation type="journal article" date="2021" name="New Phytol.">
        <title>Evolutionary innovations through gain and loss of genes in the ectomycorrhizal Boletales.</title>
        <authorList>
            <person name="Wu G."/>
            <person name="Miyauchi S."/>
            <person name="Morin E."/>
            <person name="Kuo A."/>
            <person name="Drula E."/>
            <person name="Varga T."/>
            <person name="Kohler A."/>
            <person name="Feng B."/>
            <person name="Cao Y."/>
            <person name="Lipzen A."/>
            <person name="Daum C."/>
            <person name="Hundley H."/>
            <person name="Pangilinan J."/>
            <person name="Johnson J."/>
            <person name="Barry K."/>
            <person name="LaButti K."/>
            <person name="Ng V."/>
            <person name="Ahrendt S."/>
            <person name="Min B."/>
            <person name="Choi I.G."/>
            <person name="Park H."/>
            <person name="Plett J.M."/>
            <person name="Magnuson J."/>
            <person name="Spatafora J.W."/>
            <person name="Nagy L.G."/>
            <person name="Henrissat B."/>
            <person name="Grigoriev I.V."/>
            <person name="Yang Z.L."/>
            <person name="Xu J."/>
            <person name="Martin F.M."/>
        </authorList>
    </citation>
    <scope>NUCLEOTIDE SEQUENCE</scope>
    <source>
        <strain evidence="1">ATCC 28755</strain>
    </source>
</reference>
<proteinExistence type="predicted"/>
<evidence type="ECO:0000313" key="2">
    <source>
        <dbReference type="Proteomes" id="UP000790377"/>
    </source>
</evidence>
<protein>
    <submittedName>
        <fullName evidence="1">Uncharacterized protein</fullName>
    </submittedName>
</protein>
<sequence length="324" mass="35198">MQLTLSAAELAGTLIQSLLFGVYILLFIASIYVLTANRRRTSDKAAYRPPVNKTLFTISISLFLLIASHWVISISRLFPAFIYDDYAIGDSDVYLGSAGNPVYVAKIALYVAQMVVADITMVYRLYTVWGHSWRVIIAPVITTATLLTAGIGAVDSFSRIPKGLSMFAGKSSGWIATVFGASLATNAIVTASITYRIWSINRNIPSLSSDRLTKVTVIILESAALYTVCLIVTHVSYLVKINFDYVALDVTSPAIGIACSLIIVRVGLGWATENSHHHRRSGVFSNITLPPMAVHVSRQVNTDTAAVDEEAQSSQRDLSSEATI</sequence>
<name>A0ACB8AH48_9AGAM</name>
<dbReference type="Proteomes" id="UP000790377">
    <property type="component" value="Unassembled WGS sequence"/>
</dbReference>